<keyword evidence="1" id="KW-0732">Signal</keyword>
<dbReference type="Proteomes" id="UP000515160">
    <property type="component" value="Chromosome 2L"/>
</dbReference>
<proteinExistence type="predicted"/>
<evidence type="ECO:0000313" key="3">
    <source>
        <dbReference type="RefSeq" id="XP_034097619.1"/>
    </source>
</evidence>
<protein>
    <submittedName>
        <fullName evidence="3">Uncharacterized protein LOC117563394</fullName>
    </submittedName>
</protein>
<feature type="signal peptide" evidence="1">
    <location>
        <begin position="1"/>
        <end position="20"/>
    </location>
</feature>
<accession>A0A6P8W1W2</accession>
<sequence length="151" mass="18005">MCIRRFVILVFVLLLGLVNATPRTDSLWELRKLMRQQDEEQQQHDQRFNEDINSWTHDLDQMGINFVAFIEQCRPLGSHCSQRHVQRHLRFLRRSCNELRGRLDTLEIKYLGKISEEQLLMPTLRAVRLVLQQYDAELKVINAEAYKLVEQ</sequence>
<dbReference type="RefSeq" id="XP_034097619.1">
    <property type="nucleotide sequence ID" value="XM_034241728.2"/>
</dbReference>
<organism evidence="2 3">
    <name type="scientific">Drosophila albomicans</name>
    <name type="common">Fruit fly</name>
    <dbReference type="NCBI Taxonomy" id="7291"/>
    <lineage>
        <taxon>Eukaryota</taxon>
        <taxon>Metazoa</taxon>
        <taxon>Ecdysozoa</taxon>
        <taxon>Arthropoda</taxon>
        <taxon>Hexapoda</taxon>
        <taxon>Insecta</taxon>
        <taxon>Pterygota</taxon>
        <taxon>Neoptera</taxon>
        <taxon>Endopterygota</taxon>
        <taxon>Diptera</taxon>
        <taxon>Brachycera</taxon>
        <taxon>Muscomorpha</taxon>
        <taxon>Ephydroidea</taxon>
        <taxon>Drosophilidae</taxon>
        <taxon>Drosophila</taxon>
    </lineage>
</organism>
<evidence type="ECO:0000313" key="2">
    <source>
        <dbReference type="Proteomes" id="UP000515160"/>
    </source>
</evidence>
<reference evidence="3" key="1">
    <citation type="submission" date="2025-08" db="UniProtKB">
        <authorList>
            <consortium name="RefSeq"/>
        </authorList>
    </citation>
    <scope>IDENTIFICATION</scope>
    <source>
        <strain evidence="3">15112-1751.03</strain>
        <tissue evidence="3">Whole Adult</tissue>
    </source>
</reference>
<dbReference type="OrthoDB" id="7865362at2759"/>
<gene>
    <name evidence="3" type="primary">LOC117563394</name>
</gene>
<dbReference type="GeneID" id="117563394"/>
<name>A0A6P8W1W2_DROAB</name>
<evidence type="ECO:0000256" key="1">
    <source>
        <dbReference type="SAM" id="SignalP"/>
    </source>
</evidence>
<feature type="chain" id="PRO_5028012242" evidence="1">
    <location>
        <begin position="21"/>
        <end position="151"/>
    </location>
</feature>
<keyword evidence="2" id="KW-1185">Reference proteome</keyword>
<dbReference type="AlphaFoldDB" id="A0A6P8W1W2"/>